<keyword evidence="8" id="KW-1185">Reference proteome</keyword>
<dbReference type="SMART" id="SM00487">
    <property type="entry name" value="DEXDc"/>
    <property type="match status" value="1"/>
</dbReference>
<keyword evidence="4" id="KW-0067">ATP-binding</keyword>
<dbReference type="KEGG" id="hyh:D3Y59_17855"/>
<evidence type="ECO:0000313" key="7">
    <source>
        <dbReference type="EMBL" id="AYA39046.1"/>
    </source>
</evidence>
<keyword evidence="2" id="KW-0378">Hydrolase</keyword>
<protein>
    <submittedName>
        <fullName evidence="7">DEAD/DEAH box helicase</fullName>
    </submittedName>
</protein>
<dbReference type="GO" id="GO:0004197">
    <property type="term" value="F:cysteine-type endopeptidase activity"/>
    <property type="evidence" value="ECO:0007669"/>
    <property type="project" value="InterPro"/>
</dbReference>
<accession>A0A3B7RIF6</accession>
<dbReference type="Pfam" id="PF00656">
    <property type="entry name" value="Peptidase_C14"/>
    <property type="match status" value="1"/>
</dbReference>
<evidence type="ECO:0000313" key="8">
    <source>
        <dbReference type="Proteomes" id="UP000262802"/>
    </source>
</evidence>
<dbReference type="InterPro" id="IPR050474">
    <property type="entry name" value="Hel308_SKI2-like"/>
</dbReference>
<keyword evidence="7" id="KW-0614">Plasmid</keyword>
<dbReference type="GO" id="GO:0003676">
    <property type="term" value="F:nucleic acid binding"/>
    <property type="evidence" value="ECO:0007669"/>
    <property type="project" value="InterPro"/>
</dbReference>
<proteinExistence type="predicted"/>
<dbReference type="InterPro" id="IPR014001">
    <property type="entry name" value="Helicase_ATP-bd"/>
</dbReference>
<organism evidence="7 8">
    <name type="scientific">Hymenobacter oligotrophus</name>
    <dbReference type="NCBI Taxonomy" id="2319843"/>
    <lineage>
        <taxon>Bacteria</taxon>
        <taxon>Pseudomonadati</taxon>
        <taxon>Bacteroidota</taxon>
        <taxon>Cytophagia</taxon>
        <taxon>Cytophagales</taxon>
        <taxon>Hymenobacteraceae</taxon>
        <taxon>Hymenobacter</taxon>
    </lineage>
</organism>
<dbReference type="InterPro" id="IPR011545">
    <property type="entry name" value="DEAD/DEAH_box_helicase_dom"/>
</dbReference>
<dbReference type="InterPro" id="IPR029030">
    <property type="entry name" value="Caspase-like_dom_sf"/>
</dbReference>
<dbReference type="Gene3D" id="3.40.50.300">
    <property type="entry name" value="P-loop containing nucleotide triphosphate hydrolases"/>
    <property type="match status" value="2"/>
</dbReference>
<dbReference type="SMART" id="SM00490">
    <property type="entry name" value="HELICc"/>
    <property type="match status" value="1"/>
</dbReference>
<dbReference type="OrthoDB" id="9815222at2"/>
<dbReference type="Gene3D" id="1.10.3380.20">
    <property type="match status" value="1"/>
</dbReference>
<dbReference type="PROSITE" id="PS51194">
    <property type="entry name" value="HELICASE_CTER"/>
    <property type="match status" value="1"/>
</dbReference>
<dbReference type="Pfam" id="PF00271">
    <property type="entry name" value="Helicase_C"/>
    <property type="match status" value="1"/>
</dbReference>
<dbReference type="Gene3D" id="3.40.50.1460">
    <property type="match status" value="1"/>
</dbReference>
<evidence type="ECO:0000256" key="2">
    <source>
        <dbReference type="ARBA" id="ARBA00022801"/>
    </source>
</evidence>
<dbReference type="PANTHER" id="PTHR47961">
    <property type="entry name" value="DNA POLYMERASE THETA, PUTATIVE (AFU_ORTHOLOGUE AFUA_1G05260)-RELATED"/>
    <property type="match status" value="1"/>
</dbReference>
<feature type="domain" description="Helicase C-terminal" evidence="6">
    <location>
        <begin position="520"/>
        <end position="713"/>
    </location>
</feature>
<evidence type="ECO:0000256" key="1">
    <source>
        <dbReference type="ARBA" id="ARBA00022741"/>
    </source>
</evidence>
<dbReference type="Pfam" id="PF00270">
    <property type="entry name" value="DEAD"/>
    <property type="match status" value="1"/>
</dbReference>
<dbReference type="CDD" id="cd17921">
    <property type="entry name" value="DEXHc_Ski2"/>
    <property type="match status" value="1"/>
</dbReference>
<geneLocation type="plasmid" evidence="7 8">
    <name>unnamed1</name>
</geneLocation>
<evidence type="ECO:0000259" key="5">
    <source>
        <dbReference type="PROSITE" id="PS51192"/>
    </source>
</evidence>
<dbReference type="GO" id="GO:0005524">
    <property type="term" value="F:ATP binding"/>
    <property type="evidence" value="ECO:0007669"/>
    <property type="project" value="UniProtKB-KW"/>
</dbReference>
<evidence type="ECO:0000256" key="4">
    <source>
        <dbReference type="ARBA" id="ARBA00022840"/>
    </source>
</evidence>
<dbReference type="AlphaFoldDB" id="A0A3B7RIF6"/>
<dbReference type="GO" id="GO:0006508">
    <property type="term" value="P:proteolysis"/>
    <property type="evidence" value="ECO:0007669"/>
    <property type="project" value="InterPro"/>
</dbReference>
<evidence type="ECO:0000259" key="6">
    <source>
        <dbReference type="PROSITE" id="PS51194"/>
    </source>
</evidence>
<dbReference type="InterPro" id="IPR027417">
    <property type="entry name" value="P-loop_NTPase"/>
</dbReference>
<gene>
    <name evidence="7" type="ORF">D3Y59_17855</name>
</gene>
<dbReference type="InterPro" id="IPR001650">
    <property type="entry name" value="Helicase_C-like"/>
</dbReference>
<dbReference type="SUPFAM" id="SSF158702">
    <property type="entry name" value="Sec63 N-terminal domain-like"/>
    <property type="match status" value="1"/>
</dbReference>
<evidence type="ECO:0000256" key="3">
    <source>
        <dbReference type="ARBA" id="ARBA00022806"/>
    </source>
</evidence>
<dbReference type="GO" id="GO:0004386">
    <property type="term" value="F:helicase activity"/>
    <property type="evidence" value="ECO:0007669"/>
    <property type="project" value="UniProtKB-KW"/>
</dbReference>
<keyword evidence="3 7" id="KW-0347">Helicase</keyword>
<dbReference type="PANTHER" id="PTHR47961:SF10">
    <property type="entry name" value="ATP-DEPENDENT DNA HELICASE HEL308"/>
    <property type="match status" value="1"/>
</dbReference>
<reference evidence="7 8" key="1">
    <citation type="submission" date="2018-09" db="EMBL/GenBank/DDBJ databases">
        <title>Hymenobacter medium sp. nov., isolated from R2A medium.</title>
        <authorList>
            <person name="Yingchao G."/>
        </authorList>
    </citation>
    <scope>NUCLEOTIDE SEQUENCE [LARGE SCALE GENOMIC DNA]</scope>
    <source>
        <strain evidence="8">sh-6</strain>
        <plasmid evidence="7 8">unnamed1</plasmid>
    </source>
</reference>
<dbReference type="EMBL" id="CP032318">
    <property type="protein sequence ID" value="AYA39046.1"/>
    <property type="molecule type" value="Genomic_DNA"/>
</dbReference>
<sequence length="1017" mass="111196">MAARFLSGFIGINRHSDPDISDLSCARRDATALWSLWQDTLPDATPMLLVDEEATRSRIDELLTQTLDAATDDDVVLLTFSGHGTHNHRLVAHDTNIEDLAGTTVSMADLATRFRQSKARHILLVLDCCFSGGAPAKVIEDGLQPRGGGFSLESAFSGRGRMLLAAANVDEEAWEAAGHGLLTSALTAALRAATGPVEVGGLMAEVAGRVRAEAQRLGLTQTPKWVGDIDGGFTIPPLQAGRHYYQAFPEQTGLKVSENIQDLMGFGLPEEVVQLWDQQFSQGLNELQLGAVNDYRILDGESLLVVAPTSSGKTFIGELAAVKAAVSTQRAVFLVPYKALANEKYEQFSDFYGTRLGLRVVRCTGDYQDATNAFVRGKYDIALLTYEMFLNLVVKNQGALNRIGVVVVDEAQFITDPSRGISVELLLTYILSARERGITPQLVALSAVIGNTNGFEHWLRCQAMITTRRPVPLEEGVIDRSGVFEYVDPDTGLQQKRQLLSAHAVQIRRDKASTQDVIVPLAQALLAQQPTAKLIVFRNIRGKAEGVAGYLAKDLGLPSADAVIAALPAQDRSSTSTRLRDCLRGGTAFHNSNLSREEREVVERAFRDQQGPVRVLGATTTVAAGINTPASAVILGETEFLGEDQKPFTIAEYKNMVGRAGRLGYNERGQSFIVANTPMERRQLFQHYVLGQPEALRSSFSNGNLSTWVLRLLAQISRVGRREVATLLANTYGGYIAGRNNPDWRPQMDAQVENIIISLIRASIVEQEGSMLQLTLVGFACANSSLSFDSILRLLHLLQKLNPATVSLERLLALTQALPELDDTYTPLFKNGNKEKTWPYHAAHKIGNDLVQLYQISLPDQVAYLRRAKRALLVEAWLQGDSLEDLEQAYTNSPFVPVSYGDVRRIVDATRYHFRSVVPIVQALHPMVLLEDDALNLLTTRLEVGLPASALPLLKVAALNRGEILLLAHHNIVDPSQAWAAVEPIANKLFGPERSQVIGTSWEKQQLASLAKAAPAS</sequence>
<dbReference type="SUPFAM" id="SSF52540">
    <property type="entry name" value="P-loop containing nucleoside triphosphate hydrolases"/>
    <property type="match status" value="1"/>
</dbReference>
<feature type="domain" description="Helicase ATP-binding" evidence="5">
    <location>
        <begin position="294"/>
        <end position="467"/>
    </location>
</feature>
<name>A0A3B7RIF6_9BACT</name>
<dbReference type="RefSeq" id="WP_119446572.1">
    <property type="nucleotide sequence ID" value="NZ_CP032318.1"/>
</dbReference>
<dbReference type="PROSITE" id="PS51192">
    <property type="entry name" value="HELICASE_ATP_BIND_1"/>
    <property type="match status" value="1"/>
</dbReference>
<dbReference type="SUPFAM" id="SSF52129">
    <property type="entry name" value="Caspase-like"/>
    <property type="match status" value="1"/>
</dbReference>
<dbReference type="InterPro" id="IPR011600">
    <property type="entry name" value="Pept_C14_caspase"/>
</dbReference>
<dbReference type="Proteomes" id="UP000262802">
    <property type="component" value="Plasmid unnamed1"/>
</dbReference>
<keyword evidence="1" id="KW-0547">Nucleotide-binding</keyword>